<dbReference type="PROSITE" id="PS51257">
    <property type="entry name" value="PROKAR_LIPOPROTEIN"/>
    <property type="match status" value="1"/>
</dbReference>
<dbReference type="EMBL" id="LR796247">
    <property type="protein sequence ID" value="CAB4131702.1"/>
    <property type="molecule type" value="Genomic_DNA"/>
</dbReference>
<organism evidence="1">
    <name type="scientific">uncultured Caudovirales phage</name>
    <dbReference type="NCBI Taxonomy" id="2100421"/>
    <lineage>
        <taxon>Viruses</taxon>
        <taxon>Duplodnaviria</taxon>
        <taxon>Heunggongvirae</taxon>
        <taxon>Uroviricota</taxon>
        <taxon>Caudoviricetes</taxon>
        <taxon>Peduoviridae</taxon>
        <taxon>Maltschvirus</taxon>
        <taxon>Maltschvirus maltsch</taxon>
    </lineage>
</organism>
<proteinExistence type="predicted"/>
<name>A0A6J5LDS6_9CAUD</name>
<gene>
    <name evidence="1" type="ORF">UFOVP132_218</name>
</gene>
<protein>
    <recommendedName>
        <fullName evidence="2">Lipoprotein</fullName>
    </recommendedName>
</protein>
<evidence type="ECO:0000313" key="1">
    <source>
        <dbReference type="EMBL" id="CAB4131702.1"/>
    </source>
</evidence>
<sequence length="96" mass="10753">MKKLVLLLPFIVAGCAKPLPPQVLTKTEQVVIMPDKSLFNCPNVRKFPNPESLTDVEVSKLLVQLHTNNTQCQKNINSIYQFLDGAKKTTEASKKE</sequence>
<reference evidence="1" key="1">
    <citation type="submission" date="2020-04" db="EMBL/GenBank/DDBJ databases">
        <authorList>
            <person name="Chiriac C."/>
            <person name="Salcher M."/>
            <person name="Ghai R."/>
            <person name="Kavagutti S V."/>
        </authorList>
    </citation>
    <scope>NUCLEOTIDE SEQUENCE</scope>
</reference>
<accession>A0A6J5LDS6</accession>
<evidence type="ECO:0008006" key="2">
    <source>
        <dbReference type="Google" id="ProtNLM"/>
    </source>
</evidence>